<feature type="non-terminal residue" evidence="2">
    <location>
        <position position="795"/>
    </location>
</feature>
<dbReference type="EMBL" id="GEBQ01003028">
    <property type="protein sequence ID" value="JAT36949.1"/>
    <property type="molecule type" value="Transcribed_RNA"/>
</dbReference>
<gene>
    <name evidence="2" type="ORF">g.13101</name>
</gene>
<feature type="region of interest" description="Disordered" evidence="1">
    <location>
        <begin position="157"/>
        <end position="191"/>
    </location>
</feature>
<reference evidence="2" key="1">
    <citation type="submission" date="2015-11" db="EMBL/GenBank/DDBJ databases">
        <title>De novo transcriptome assembly of four potential Pierce s Disease insect vectors from Arizona vineyards.</title>
        <authorList>
            <person name="Tassone E.E."/>
        </authorList>
    </citation>
    <scope>NUCLEOTIDE SEQUENCE</scope>
</reference>
<protein>
    <submittedName>
        <fullName evidence="2">Uncharacterized protein</fullName>
    </submittedName>
</protein>
<accession>A0A1B6MM53</accession>
<proteinExistence type="predicted"/>
<dbReference type="AlphaFoldDB" id="A0A1B6MM53"/>
<sequence>MGDSECLIGKSQESTIQVIWDGFITAESKSFEKAVWFDTFLAEFLAEVREGKTVKEILSSSVANSGSMSTLVSCELLSDIHSLCSAGPGEAEELAAMRKHLLTERGWRCLAVLQCLGLQDVSCGRELASLLISLYSVGGDENTGQVVNAYLQRYRGDSSEGEMTSYPPSLRRKSRSLSNPEATPHSRSGSFRIPRAVTAPDLCQEEEESSETEDLESGEAHQVRSALKIRLNPMDFDYFTSVVRSDDETPLESMESCSSLLQKKVISKLDPKDFQDDRIQDVMKQEINSFEFKLLVIELLQDLVQSENINQQINTSHQSVCLQTMNFSLETLCSLQFGSEPNEEKNYHLKCLLSRLLLSSLDKVLVQPEMTNAVLQKGVLPVMLRLAEDILRKHSSDVVKELKAAEESWMTNEYVFSVIYGVITVVHCLLVQNSSPDKLDQFLTLFHQFGNSLNGRLIDKTVTVILSFSEVNPKKCADRAKRIIVAVSQLITALKKTRTKIVHARQCKRNKHKKCLSKAFMHHHDNIFGTVYVGSVLPSSTQQNCSVSSLFMTLTKFLSDNIDRDIVIRTLQLMTSCGTCCCFPAFTLLKKIVKLITSTDQRVRTSGFVLLERTFYRQMGAFEENSGCELCARNSLVANIEDSSKCSSSDILSSPTTHTSENKQSKWKCLGLFRDVLLSSDFKLTSTIGTHLLRIIPQCKFVVKQEILFSVFYPVFLKARERQNGSNQEIDKFLVLTCLSVFTYLLRRVRIIDQFLEQKALDHITVMLKDKDAMKLCCSIMEIVIITQVWKNEQN</sequence>
<evidence type="ECO:0000313" key="2">
    <source>
        <dbReference type="EMBL" id="JAT36949.1"/>
    </source>
</evidence>
<organism evidence="2">
    <name type="scientific">Graphocephala atropunctata</name>
    <dbReference type="NCBI Taxonomy" id="36148"/>
    <lineage>
        <taxon>Eukaryota</taxon>
        <taxon>Metazoa</taxon>
        <taxon>Ecdysozoa</taxon>
        <taxon>Arthropoda</taxon>
        <taxon>Hexapoda</taxon>
        <taxon>Insecta</taxon>
        <taxon>Pterygota</taxon>
        <taxon>Neoptera</taxon>
        <taxon>Paraneoptera</taxon>
        <taxon>Hemiptera</taxon>
        <taxon>Auchenorrhyncha</taxon>
        <taxon>Membracoidea</taxon>
        <taxon>Cicadellidae</taxon>
        <taxon>Cicadellinae</taxon>
        <taxon>Cicadellini</taxon>
        <taxon>Graphocephala</taxon>
    </lineage>
</organism>
<evidence type="ECO:0000256" key="1">
    <source>
        <dbReference type="SAM" id="MobiDB-lite"/>
    </source>
</evidence>
<name>A0A1B6MM53_9HEMI</name>